<feature type="signal peptide" evidence="2">
    <location>
        <begin position="1"/>
        <end position="35"/>
    </location>
</feature>
<keyword evidence="2" id="KW-0732">Signal</keyword>
<organism evidence="3 4">
    <name type="scientific">Cupriavidus pampae</name>
    <dbReference type="NCBI Taxonomy" id="659251"/>
    <lineage>
        <taxon>Bacteria</taxon>
        <taxon>Pseudomonadati</taxon>
        <taxon>Pseudomonadota</taxon>
        <taxon>Betaproteobacteria</taxon>
        <taxon>Burkholderiales</taxon>
        <taxon>Burkholderiaceae</taxon>
        <taxon>Cupriavidus</taxon>
    </lineage>
</organism>
<dbReference type="SUPFAM" id="SSF53850">
    <property type="entry name" value="Periplasmic binding protein-like II"/>
    <property type="match status" value="1"/>
</dbReference>
<dbReference type="PANTHER" id="PTHR42928">
    <property type="entry name" value="TRICARBOXYLATE-BINDING PROTEIN"/>
    <property type="match status" value="1"/>
</dbReference>
<dbReference type="Pfam" id="PF03401">
    <property type="entry name" value="TctC"/>
    <property type="match status" value="1"/>
</dbReference>
<sequence>MKDSRPSMRVAGLLRRCAMIAVGVAASAAVGTAVAATGTTNWPTKAVSVVVPFPAGGSTDTIARMLAQPLNEKLGQPFVVDNRPGATGAIGATFVKRAPADGYTMMVASIGVYAVNPFLQKNLAYDPAKDFDLLTVAVRAPNVLVANPNFPVKSLAELVAYMKKNPGKVTFANSGAGSSDHLTAALFWQKSGAQGLHVPYKGGAPAISDLLAGQVDVSFQNVNAVLQHIRSGKLKALAVTSEKRSAVLPDVPTMAEGGVKDVEVYSWQAAAAPKGLPADVKTRLHGAIVSALKDEGMQKKLSEQGFEVVANTPEQFVQFEQQELKRWKEVIEKGGITME</sequence>
<feature type="chain" id="PRO_5045706838" description="Tripartite tricarboxylate transporter substrate binding protein" evidence="2">
    <location>
        <begin position="36"/>
        <end position="339"/>
    </location>
</feature>
<name>A0ABN7Y367_9BURK</name>
<evidence type="ECO:0000256" key="2">
    <source>
        <dbReference type="SAM" id="SignalP"/>
    </source>
</evidence>
<keyword evidence="4" id="KW-1185">Reference proteome</keyword>
<dbReference type="InterPro" id="IPR042100">
    <property type="entry name" value="Bug_dom1"/>
</dbReference>
<dbReference type="Gene3D" id="3.40.190.10">
    <property type="entry name" value="Periplasmic binding protein-like II"/>
    <property type="match status" value="1"/>
</dbReference>
<dbReference type="Proteomes" id="UP000706525">
    <property type="component" value="Unassembled WGS sequence"/>
</dbReference>
<dbReference type="CDD" id="cd07012">
    <property type="entry name" value="PBP2_Bug_TTT"/>
    <property type="match status" value="1"/>
</dbReference>
<evidence type="ECO:0008006" key="5">
    <source>
        <dbReference type="Google" id="ProtNLM"/>
    </source>
</evidence>
<dbReference type="InterPro" id="IPR005064">
    <property type="entry name" value="BUG"/>
</dbReference>
<dbReference type="PANTHER" id="PTHR42928:SF5">
    <property type="entry name" value="BLR1237 PROTEIN"/>
    <property type="match status" value="1"/>
</dbReference>
<comment type="similarity">
    <text evidence="1">Belongs to the UPF0065 (bug) family.</text>
</comment>
<protein>
    <recommendedName>
        <fullName evidence="5">Tripartite tricarboxylate transporter substrate binding protein</fullName>
    </recommendedName>
</protein>
<gene>
    <name evidence="3" type="ORF">LMG32289_01251</name>
</gene>
<dbReference type="PIRSF" id="PIRSF017082">
    <property type="entry name" value="YflP"/>
    <property type="match status" value="1"/>
</dbReference>
<evidence type="ECO:0000313" key="4">
    <source>
        <dbReference type="Proteomes" id="UP000706525"/>
    </source>
</evidence>
<reference evidence="3 4" key="1">
    <citation type="submission" date="2021-08" db="EMBL/GenBank/DDBJ databases">
        <authorList>
            <person name="Peeters C."/>
        </authorList>
    </citation>
    <scope>NUCLEOTIDE SEQUENCE [LARGE SCALE GENOMIC DNA]</scope>
    <source>
        <strain evidence="3 4">LMG 32289</strain>
    </source>
</reference>
<evidence type="ECO:0000313" key="3">
    <source>
        <dbReference type="EMBL" id="CAG9166979.1"/>
    </source>
</evidence>
<dbReference type="EMBL" id="CAJZAG010000002">
    <property type="protein sequence ID" value="CAG9166979.1"/>
    <property type="molecule type" value="Genomic_DNA"/>
</dbReference>
<comment type="caution">
    <text evidence="3">The sequence shown here is derived from an EMBL/GenBank/DDBJ whole genome shotgun (WGS) entry which is preliminary data.</text>
</comment>
<proteinExistence type="inferred from homology"/>
<dbReference type="Gene3D" id="3.40.190.150">
    <property type="entry name" value="Bordetella uptake gene, domain 1"/>
    <property type="match status" value="1"/>
</dbReference>
<dbReference type="RefSeq" id="WP_223983342.1">
    <property type="nucleotide sequence ID" value="NZ_CAJZAG010000002.1"/>
</dbReference>
<accession>A0ABN7Y367</accession>
<evidence type="ECO:0000256" key="1">
    <source>
        <dbReference type="ARBA" id="ARBA00006987"/>
    </source>
</evidence>